<reference evidence="1 2" key="1">
    <citation type="journal article" date="2018" name="Front. Plant Sci.">
        <title>Red Clover (Trifolium pratense) and Zigzag Clover (T. medium) - A Picture of Genomic Similarities and Differences.</title>
        <authorList>
            <person name="Dluhosova J."/>
            <person name="Istvanek J."/>
            <person name="Nedelnik J."/>
            <person name="Repkova J."/>
        </authorList>
    </citation>
    <scope>NUCLEOTIDE SEQUENCE [LARGE SCALE GENOMIC DNA]</scope>
    <source>
        <strain evidence="2">cv. 10/8</strain>
        <tissue evidence="1">Leaf</tissue>
    </source>
</reference>
<comment type="caution">
    <text evidence="1">The sequence shown here is derived from an EMBL/GenBank/DDBJ whole genome shotgun (WGS) entry which is preliminary data.</text>
</comment>
<proteinExistence type="predicted"/>
<dbReference type="AlphaFoldDB" id="A0A392QDK5"/>
<keyword evidence="2" id="KW-1185">Reference proteome</keyword>
<dbReference type="Proteomes" id="UP000265520">
    <property type="component" value="Unassembled WGS sequence"/>
</dbReference>
<name>A0A392QDK5_9FABA</name>
<feature type="non-terminal residue" evidence="1">
    <location>
        <position position="72"/>
    </location>
</feature>
<protein>
    <submittedName>
        <fullName evidence="1">Uncharacterized protein</fullName>
    </submittedName>
</protein>
<sequence length="72" mass="8256">MTRGQSSVAMQIEDVYGNATVTEFDQATKRQKLESLNNVETVALLWLNKLWQDLLSRPAKCYEVPLLELSRD</sequence>
<evidence type="ECO:0000313" key="1">
    <source>
        <dbReference type="EMBL" id="MCI21927.1"/>
    </source>
</evidence>
<accession>A0A392QDK5</accession>
<dbReference type="EMBL" id="LXQA010127548">
    <property type="protein sequence ID" value="MCI21927.1"/>
    <property type="molecule type" value="Genomic_DNA"/>
</dbReference>
<organism evidence="1 2">
    <name type="scientific">Trifolium medium</name>
    <dbReference type="NCBI Taxonomy" id="97028"/>
    <lineage>
        <taxon>Eukaryota</taxon>
        <taxon>Viridiplantae</taxon>
        <taxon>Streptophyta</taxon>
        <taxon>Embryophyta</taxon>
        <taxon>Tracheophyta</taxon>
        <taxon>Spermatophyta</taxon>
        <taxon>Magnoliopsida</taxon>
        <taxon>eudicotyledons</taxon>
        <taxon>Gunneridae</taxon>
        <taxon>Pentapetalae</taxon>
        <taxon>rosids</taxon>
        <taxon>fabids</taxon>
        <taxon>Fabales</taxon>
        <taxon>Fabaceae</taxon>
        <taxon>Papilionoideae</taxon>
        <taxon>50 kb inversion clade</taxon>
        <taxon>NPAAA clade</taxon>
        <taxon>Hologalegina</taxon>
        <taxon>IRL clade</taxon>
        <taxon>Trifolieae</taxon>
        <taxon>Trifolium</taxon>
    </lineage>
</organism>
<evidence type="ECO:0000313" key="2">
    <source>
        <dbReference type="Proteomes" id="UP000265520"/>
    </source>
</evidence>